<gene>
    <name evidence="2" type="ORF">DGYR_LOCUS2382</name>
</gene>
<dbReference type="PANTHER" id="PTHR11200">
    <property type="entry name" value="INOSITOL 5-PHOSPHATASE"/>
    <property type="match status" value="1"/>
</dbReference>
<keyword evidence="3" id="KW-1185">Reference proteome</keyword>
<dbReference type="InterPro" id="IPR013783">
    <property type="entry name" value="Ig-like_fold"/>
</dbReference>
<reference evidence="2 3" key="1">
    <citation type="submission" date="2020-08" db="EMBL/GenBank/DDBJ databases">
        <authorList>
            <person name="Hejnol A."/>
        </authorList>
    </citation>
    <scope>NUCLEOTIDE SEQUENCE [LARGE SCALE GENOMIC DNA]</scope>
</reference>
<dbReference type="InterPro" id="IPR048869">
    <property type="entry name" value="OCRL-1_2_ASH"/>
</dbReference>
<dbReference type="InterPro" id="IPR036691">
    <property type="entry name" value="Endo/exonu/phosph_ase_sf"/>
</dbReference>
<dbReference type="EMBL" id="CAJFCJ010000003">
    <property type="protein sequence ID" value="CAD5113379.1"/>
    <property type="molecule type" value="Genomic_DNA"/>
</dbReference>
<dbReference type="SMART" id="SM00128">
    <property type="entry name" value="IPPc"/>
    <property type="match status" value="1"/>
</dbReference>
<proteinExistence type="predicted"/>
<evidence type="ECO:0000259" key="1">
    <source>
        <dbReference type="SMART" id="SM00128"/>
    </source>
</evidence>
<dbReference type="Gene3D" id="3.60.10.10">
    <property type="entry name" value="Endonuclease/exonuclease/phosphatase"/>
    <property type="match status" value="1"/>
</dbReference>
<dbReference type="Gene3D" id="2.30.29.110">
    <property type="match status" value="1"/>
</dbReference>
<evidence type="ECO:0000313" key="2">
    <source>
        <dbReference type="EMBL" id="CAD5113379.1"/>
    </source>
</evidence>
<organism evidence="2 3">
    <name type="scientific">Dimorphilus gyrociliatus</name>
    <dbReference type="NCBI Taxonomy" id="2664684"/>
    <lineage>
        <taxon>Eukaryota</taxon>
        <taxon>Metazoa</taxon>
        <taxon>Spiralia</taxon>
        <taxon>Lophotrochozoa</taxon>
        <taxon>Annelida</taxon>
        <taxon>Polychaeta</taxon>
        <taxon>Polychaeta incertae sedis</taxon>
        <taxon>Dinophilidae</taxon>
        <taxon>Dimorphilus</taxon>
    </lineage>
</organism>
<protein>
    <submittedName>
        <fullName evidence="2">DgyrCDS2551</fullName>
    </submittedName>
</protein>
<dbReference type="OrthoDB" id="7862313at2759"/>
<dbReference type="SUPFAM" id="SSF56219">
    <property type="entry name" value="DNase I-like"/>
    <property type="match status" value="1"/>
</dbReference>
<dbReference type="InterPro" id="IPR046985">
    <property type="entry name" value="IP5"/>
</dbReference>
<dbReference type="InterPro" id="IPR000300">
    <property type="entry name" value="IPPc"/>
</dbReference>
<dbReference type="Pfam" id="PF21310">
    <property type="entry name" value="OCRL-like_ASH"/>
    <property type="match status" value="1"/>
</dbReference>
<dbReference type="Pfam" id="PF22669">
    <property type="entry name" value="Exo_endo_phos2"/>
    <property type="match status" value="1"/>
</dbReference>
<name>A0A7I8VBY7_9ANNE</name>
<evidence type="ECO:0000313" key="3">
    <source>
        <dbReference type="Proteomes" id="UP000549394"/>
    </source>
</evidence>
<feature type="domain" description="Inositol polyphosphate-related phosphatase" evidence="1">
    <location>
        <begin position="254"/>
        <end position="540"/>
    </location>
</feature>
<sequence length="709" mass="81372">MASSFYVPTQARDSSAVQKLLKDGDLCDLAIRCPVMMINELEKTTKVVALVKHTVSEDYNGFPTTTGNNFEYGIFLYKDCNRPPKEPNLNLDDTIAINDQFTLNIQHTADKRSTKKLLQGMGNKSPPKDYVSVQLSNSDDKCILEIPKSLSDSFFNHLKKAREFQNKAQCKWITNSYINIFPMDKFEVATEATEKLCTEDAWPNCDGGDESALLDDDKFKMDHFGDTDSTERDVREKIKRTLIKERQSEYTTKSGIRVFCGTWNVNGQLPNEETYPLDAWLHLDEAADIYAIGFQELNLNVTAHIVNDPLKEGKWKKYIEDFFKNNRVTKNIKFEMVSSIKLVGILLIVYANKKLMSKITDVRQHSYATGIAGILGNKGGVAVGCKVYETSICFVNCHLAAHQEYFEERNKQFQYIYKRLELPPTKDSQYPETLLIDSYNTLFWLGDLNYRINESYEYVVELVDIDAENVYDTLRKSDQLYIQRKARNAFADFHEAEICFAPTYKYDPGTDRFDSSHPALKLSDHKPVSCLASTEVSEIDEKAYKRVYKDVQSTLDLRENEMLPKCILSCQEIDFSTLVVGEEYKETLTLHNDGQSTFSYKFKDHLESKKCCPDWISIHPKTGDVPKGRKTEIEISVNVGYNHMTQFYEKYGKFYMEEVLILDLVKGSDKFITVKGELTPSAFGLSLDILCRMNFRAVALESERLKELR</sequence>
<dbReference type="AlphaFoldDB" id="A0A7I8VBY7"/>
<comment type="caution">
    <text evidence="2">The sequence shown here is derived from an EMBL/GenBank/DDBJ whole genome shotgun (WGS) entry which is preliminary data.</text>
</comment>
<dbReference type="Gene3D" id="2.60.40.10">
    <property type="entry name" value="Immunoglobulins"/>
    <property type="match status" value="1"/>
</dbReference>
<accession>A0A7I8VBY7</accession>
<dbReference type="GO" id="GO:0046856">
    <property type="term" value="P:phosphatidylinositol dephosphorylation"/>
    <property type="evidence" value="ECO:0007669"/>
    <property type="project" value="InterPro"/>
</dbReference>
<dbReference type="GO" id="GO:0004439">
    <property type="term" value="F:phosphatidylinositol-4,5-bisphosphate 5-phosphatase activity"/>
    <property type="evidence" value="ECO:0007669"/>
    <property type="project" value="TreeGrafter"/>
</dbReference>
<dbReference type="PANTHER" id="PTHR11200:SF300">
    <property type="entry name" value="TYPE II INOSITOL 1,4,5-TRISPHOSPHATE 5-PHOSPHATASE"/>
    <property type="match status" value="1"/>
</dbReference>
<dbReference type="Proteomes" id="UP000549394">
    <property type="component" value="Unassembled WGS sequence"/>
</dbReference>